<name>A0A9E7MQ56_9CAUD</name>
<reference evidence="1 2" key="1">
    <citation type="submission" date="2022-05" db="EMBL/GenBank/DDBJ databases">
        <authorList>
            <person name="Friedrich I."/>
            <person name="Poehlein A."/>
            <person name="Schneider D."/>
            <person name="Hertel R."/>
            <person name="Daniel R."/>
        </authorList>
    </citation>
    <scope>NUCLEOTIDE SEQUENCE [LARGE SCALE GENOMIC DNA]</scope>
</reference>
<gene>
    <name evidence="1" type="ORF">DOMOVOI_01240</name>
</gene>
<keyword evidence="2" id="KW-1185">Reference proteome</keyword>
<organism evidence="1 2">
    <name type="scientific">Brevundimonas phage vB_BpoS-Domovoi</name>
    <dbReference type="NCBI Taxonomy" id="2948598"/>
    <lineage>
        <taxon>Viruses</taxon>
        <taxon>Duplodnaviria</taxon>
        <taxon>Heunggongvirae</taxon>
        <taxon>Uroviricota</taxon>
        <taxon>Caudoviricetes</taxon>
        <taxon>Jeanschmidtviridae</taxon>
        <taxon>Marchewkavirus</taxon>
        <taxon>Marchewkavirus domovoi</taxon>
    </lineage>
</organism>
<protein>
    <submittedName>
        <fullName evidence="1">Uncharacterized protein</fullName>
    </submittedName>
</protein>
<evidence type="ECO:0000313" key="1">
    <source>
        <dbReference type="EMBL" id="USN14598.1"/>
    </source>
</evidence>
<evidence type="ECO:0000313" key="2">
    <source>
        <dbReference type="Proteomes" id="UP001057221"/>
    </source>
</evidence>
<accession>A0A9E7MQ56</accession>
<dbReference type="EMBL" id="ON529855">
    <property type="protein sequence ID" value="USN14598.1"/>
    <property type="molecule type" value="Genomic_DNA"/>
</dbReference>
<proteinExistence type="predicted"/>
<sequence>MTEITDTFRGDNANLLGSISAILALDEADALAPHGLGGHARDLLSAAFVRLGVLDQVAKTAAGYYGGPSDGDWHGLKDNDRVMLNQVSVRIGDIKAARQAAGL</sequence>
<dbReference type="Proteomes" id="UP001057221">
    <property type="component" value="Segment"/>
</dbReference>